<evidence type="ECO:0000313" key="1">
    <source>
        <dbReference type="EMBL" id="KAF9490185.1"/>
    </source>
</evidence>
<dbReference type="AlphaFoldDB" id="A0A9P5ZP59"/>
<dbReference type="EMBL" id="MU154648">
    <property type="protein sequence ID" value="KAF9490185.1"/>
    <property type="molecule type" value="Genomic_DNA"/>
</dbReference>
<comment type="caution">
    <text evidence="1">The sequence shown here is derived from an EMBL/GenBank/DDBJ whole genome shotgun (WGS) entry which is preliminary data.</text>
</comment>
<organism evidence="1 2">
    <name type="scientific">Pleurotus eryngii</name>
    <name type="common">Boletus of the steppes</name>
    <dbReference type="NCBI Taxonomy" id="5323"/>
    <lineage>
        <taxon>Eukaryota</taxon>
        <taxon>Fungi</taxon>
        <taxon>Dikarya</taxon>
        <taxon>Basidiomycota</taxon>
        <taxon>Agaricomycotina</taxon>
        <taxon>Agaricomycetes</taxon>
        <taxon>Agaricomycetidae</taxon>
        <taxon>Agaricales</taxon>
        <taxon>Pleurotineae</taxon>
        <taxon>Pleurotaceae</taxon>
        <taxon>Pleurotus</taxon>
    </lineage>
</organism>
<feature type="non-terminal residue" evidence="1">
    <location>
        <position position="95"/>
    </location>
</feature>
<evidence type="ECO:0000313" key="2">
    <source>
        <dbReference type="Proteomes" id="UP000807025"/>
    </source>
</evidence>
<sequence>LRFGQSPCILPLLVAHSSDVMDKPEFGLTRRMIERIEADMMEAKDNLFHAKLNQVTQANKHWHAKVPYKVGDFVFLSTANRCKEYMHTRDRRVSK</sequence>
<proteinExistence type="predicted"/>
<feature type="non-terminal residue" evidence="1">
    <location>
        <position position="1"/>
    </location>
</feature>
<name>A0A9P5ZP59_PLEER</name>
<accession>A0A9P5ZP59</accession>
<reference evidence="1" key="1">
    <citation type="submission" date="2020-11" db="EMBL/GenBank/DDBJ databases">
        <authorList>
            <consortium name="DOE Joint Genome Institute"/>
            <person name="Ahrendt S."/>
            <person name="Riley R."/>
            <person name="Andreopoulos W."/>
            <person name="Labutti K."/>
            <person name="Pangilinan J."/>
            <person name="Ruiz-Duenas F.J."/>
            <person name="Barrasa J.M."/>
            <person name="Sanchez-Garcia M."/>
            <person name="Camarero S."/>
            <person name="Miyauchi S."/>
            <person name="Serrano A."/>
            <person name="Linde D."/>
            <person name="Babiker R."/>
            <person name="Drula E."/>
            <person name="Ayuso-Fernandez I."/>
            <person name="Pacheco R."/>
            <person name="Padilla G."/>
            <person name="Ferreira P."/>
            <person name="Barriuso J."/>
            <person name="Kellner H."/>
            <person name="Castanera R."/>
            <person name="Alfaro M."/>
            <person name="Ramirez L."/>
            <person name="Pisabarro A.G."/>
            <person name="Kuo A."/>
            <person name="Tritt A."/>
            <person name="Lipzen A."/>
            <person name="He G."/>
            <person name="Yan M."/>
            <person name="Ng V."/>
            <person name="Cullen D."/>
            <person name="Martin F."/>
            <person name="Rosso M.-N."/>
            <person name="Henrissat B."/>
            <person name="Hibbett D."/>
            <person name="Martinez A.T."/>
            <person name="Grigoriev I.V."/>
        </authorList>
    </citation>
    <scope>NUCLEOTIDE SEQUENCE</scope>
    <source>
        <strain evidence="1">ATCC 90797</strain>
    </source>
</reference>
<protein>
    <submittedName>
        <fullName evidence="1">Uncharacterized protein</fullName>
    </submittedName>
</protein>
<dbReference type="Proteomes" id="UP000807025">
    <property type="component" value="Unassembled WGS sequence"/>
</dbReference>
<dbReference type="OrthoDB" id="3268967at2759"/>
<gene>
    <name evidence="1" type="ORF">BDN71DRAFT_1354250</name>
</gene>
<keyword evidence="2" id="KW-1185">Reference proteome</keyword>